<dbReference type="EMBL" id="JAENBP010000002">
    <property type="protein sequence ID" value="MBJ8349322.1"/>
    <property type="molecule type" value="Genomic_DNA"/>
</dbReference>
<evidence type="ECO:0000313" key="3">
    <source>
        <dbReference type="Proteomes" id="UP000644875"/>
    </source>
</evidence>
<evidence type="ECO:0000259" key="1">
    <source>
        <dbReference type="Pfam" id="PF09659"/>
    </source>
</evidence>
<dbReference type="Proteomes" id="UP000644875">
    <property type="component" value="Unassembled WGS sequence"/>
</dbReference>
<dbReference type="RefSeq" id="WP_199567253.1">
    <property type="nucleotide sequence ID" value="NZ_JAENBP010000002.1"/>
</dbReference>
<reference evidence="2 3" key="1">
    <citation type="journal article" date="2021" name="Int. J. Syst. Evol. Microbiol.">
        <title>Streptococcus vicugnae sp. nov., isolated from faeces of alpacas (Vicugna pacos) and cattle (Bos taurus), Streptococcus zalophi sp. nov., and Streptococcus pacificus sp. nov., isolated from respiratory tract of California sea lions (Zalophus californianus).</title>
        <authorList>
            <person name="Volokhov D.V."/>
            <person name="Zagorodnyaya T.A."/>
            <person name="Shen Z."/>
            <person name="Blom J."/>
            <person name="Furtak V.A."/>
            <person name="Eisenberg T."/>
            <person name="Fan P."/>
            <person name="Jeong K.C."/>
            <person name="Gao Y."/>
            <person name="Zhang S."/>
            <person name="Amselle M."/>
        </authorList>
    </citation>
    <scope>NUCLEOTIDE SEQUENCE [LARGE SCALE GENOMIC DNA]</scope>
    <source>
        <strain evidence="3">CSL7508-lung</strain>
    </source>
</reference>
<sequence>MNKSEKGLYFLLDVYDYQNAFKMASLIDGIDTDCLYILEMLKERRELNIDFLYRHHDKNQSIKQNYGLNLVSHSKTEETILNYILDLEAKIKNGRIIDFVRSVSPILYRLFIRVLLKEVPDLFDYVENSRSDRYDTWRFEKMKTSNNQTIQSFISRRRDSRVTSRSLVDMILVSNAPDEIKETVKLLRQFEKSVRNPLSHLIRAFDEKELHQTTGFSSKLFLEKIIDLAEFTGLEYNRKEFYFDQMNHFIKKKWLT</sequence>
<accession>A0A934UD12</accession>
<evidence type="ECO:0000313" key="2">
    <source>
        <dbReference type="EMBL" id="MBJ8349322.1"/>
    </source>
</evidence>
<organism evidence="2 3">
    <name type="scientific">Streptococcus zalophi</name>
    <dbReference type="NCBI Taxonomy" id="640031"/>
    <lineage>
        <taxon>Bacteria</taxon>
        <taxon>Bacillati</taxon>
        <taxon>Bacillota</taxon>
        <taxon>Bacilli</taxon>
        <taxon>Lactobacillales</taxon>
        <taxon>Streptococcaceae</taxon>
        <taxon>Streptococcus</taxon>
    </lineage>
</organism>
<dbReference type="Pfam" id="PF09659">
    <property type="entry name" value="Cas_Csm6_HEPN"/>
    <property type="match status" value="1"/>
</dbReference>
<dbReference type="InterPro" id="IPR053941">
    <property type="entry name" value="Csm6_HEPN"/>
</dbReference>
<comment type="caution">
    <text evidence="2">The sequence shown here is derived from an EMBL/GenBank/DDBJ whole genome shotgun (WGS) entry which is preliminary data.</text>
</comment>
<dbReference type="AlphaFoldDB" id="A0A934UD12"/>
<proteinExistence type="predicted"/>
<protein>
    <submittedName>
        <fullName evidence="2">LytR family transcriptional regulator</fullName>
    </submittedName>
</protein>
<feature type="domain" description="Csm6 HEPN" evidence="1">
    <location>
        <begin position="79"/>
        <end position="250"/>
    </location>
</feature>
<name>A0A934UD12_9STRE</name>
<keyword evidence="3" id="KW-1185">Reference proteome</keyword>
<gene>
    <name evidence="2" type="ORF">JHK64_01585</name>
</gene>